<reference evidence="1" key="1">
    <citation type="journal article" date="2014" name="Front. Microbiol.">
        <title>High frequency of phylogenetically diverse reductive dehalogenase-homologous genes in deep subseafloor sedimentary metagenomes.</title>
        <authorList>
            <person name="Kawai M."/>
            <person name="Futagami T."/>
            <person name="Toyoda A."/>
            <person name="Takaki Y."/>
            <person name="Nishi S."/>
            <person name="Hori S."/>
            <person name="Arai W."/>
            <person name="Tsubouchi T."/>
            <person name="Morono Y."/>
            <person name="Uchiyama I."/>
            <person name="Ito T."/>
            <person name="Fujiyama A."/>
            <person name="Inagaki F."/>
            <person name="Takami H."/>
        </authorList>
    </citation>
    <scope>NUCLEOTIDE SEQUENCE</scope>
    <source>
        <strain evidence="1">Expedition CK06-06</strain>
    </source>
</reference>
<dbReference type="EMBL" id="BARS01035728">
    <property type="protein sequence ID" value="GAG21836.1"/>
    <property type="molecule type" value="Genomic_DNA"/>
</dbReference>
<dbReference type="SUPFAM" id="SSF56801">
    <property type="entry name" value="Acetyl-CoA synthetase-like"/>
    <property type="match status" value="1"/>
</dbReference>
<comment type="caution">
    <text evidence="1">The sequence shown here is derived from an EMBL/GenBank/DDBJ whole genome shotgun (WGS) entry which is preliminary data.</text>
</comment>
<sequence length="57" mass="6730">METISQLLENSEREHGPRLALKMRSGLRLEKYTYHQLWKQAQRMAGLLQDRGMEKGD</sequence>
<protein>
    <recommendedName>
        <fullName evidence="2">AMP-dependent synthetase/ligase domain-containing protein</fullName>
    </recommendedName>
</protein>
<accession>X0XA54</accession>
<evidence type="ECO:0000313" key="1">
    <source>
        <dbReference type="EMBL" id="GAG21836.1"/>
    </source>
</evidence>
<dbReference type="Gene3D" id="3.40.50.980">
    <property type="match status" value="1"/>
</dbReference>
<proteinExistence type="predicted"/>
<organism evidence="1">
    <name type="scientific">marine sediment metagenome</name>
    <dbReference type="NCBI Taxonomy" id="412755"/>
    <lineage>
        <taxon>unclassified sequences</taxon>
        <taxon>metagenomes</taxon>
        <taxon>ecological metagenomes</taxon>
    </lineage>
</organism>
<evidence type="ECO:0008006" key="2">
    <source>
        <dbReference type="Google" id="ProtNLM"/>
    </source>
</evidence>
<dbReference type="AlphaFoldDB" id="X0XA54"/>
<gene>
    <name evidence="1" type="ORF">S01H1_55013</name>
</gene>
<feature type="non-terminal residue" evidence="1">
    <location>
        <position position="57"/>
    </location>
</feature>
<name>X0XA54_9ZZZZ</name>